<evidence type="ECO:0000313" key="3">
    <source>
        <dbReference type="Proteomes" id="UP001305414"/>
    </source>
</evidence>
<comment type="caution">
    <text evidence="2">The sequence shown here is derived from an EMBL/GenBank/DDBJ whole genome shotgun (WGS) entry which is preliminary data.</text>
</comment>
<organism evidence="2 3">
    <name type="scientific">Xylaria bambusicola</name>
    <dbReference type="NCBI Taxonomy" id="326684"/>
    <lineage>
        <taxon>Eukaryota</taxon>
        <taxon>Fungi</taxon>
        <taxon>Dikarya</taxon>
        <taxon>Ascomycota</taxon>
        <taxon>Pezizomycotina</taxon>
        <taxon>Sordariomycetes</taxon>
        <taxon>Xylariomycetidae</taxon>
        <taxon>Xylariales</taxon>
        <taxon>Xylariaceae</taxon>
        <taxon>Xylaria</taxon>
    </lineage>
</organism>
<gene>
    <name evidence="2" type="ORF">RRF57_009616</name>
</gene>
<proteinExistence type="predicted"/>
<evidence type="ECO:0000313" key="2">
    <source>
        <dbReference type="EMBL" id="KAK5633902.1"/>
    </source>
</evidence>
<reference evidence="2 3" key="1">
    <citation type="submission" date="2023-10" db="EMBL/GenBank/DDBJ databases">
        <title>Draft genome sequence of Xylaria bambusicola isolate GMP-LS, the root and basal stem rot pathogen of sugarcane in Indonesia.</title>
        <authorList>
            <person name="Selvaraj P."/>
            <person name="Muralishankar V."/>
            <person name="Muruganantham S."/>
            <person name="Sp S."/>
            <person name="Haryani S."/>
            <person name="Lau K.J.X."/>
            <person name="Naqvi N.I."/>
        </authorList>
    </citation>
    <scope>NUCLEOTIDE SEQUENCE [LARGE SCALE GENOMIC DNA]</scope>
    <source>
        <strain evidence="2">GMP-LS</strain>
    </source>
</reference>
<evidence type="ECO:0000256" key="1">
    <source>
        <dbReference type="SAM" id="MobiDB-lite"/>
    </source>
</evidence>
<name>A0AAN7Z7Z2_9PEZI</name>
<keyword evidence="3" id="KW-1185">Reference proteome</keyword>
<dbReference type="EMBL" id="JAWHQM010000037">
    <property type="protein sequence ID" value="KAK5633902.1"/>
    <property type="molecule type" value="Genomic_DNA"/>
</dbReference>
<dbReference type="Proteomes" id="UP001305414">
    <property type="component" value="Unassembled WGS sequence"/>
</dbReference>
<sequence>MDFLSRFALRRLMQLQAQVQAASELPVHCQPREIMHFTKSQDQRPSMQQVPKVSRTAPGHPNPTVYRGPRALDTRISLRLYQICQGTASSLQRTQKMSIL</sequence>
<protein>
    <submittedName>
        <fullName evidence="2">Uncharacterized protein</fullName>
    </submittedName>
</protein>
<dbReference type="AlphaFoldDB" id="A0AAN7Z7Z2"/>
<accession>A0AAN7Z7Z2</accession>
<feature type="region of interest" description="Disordered" evidence="1">
    <location>
        <begin position="38"/>
        <end position="68"/>
    </location>
</feature>